<organism evidence="2 3">
    <name type="scientific">Plakobranchus ocellatus</name>
    <dbReference type="NCBI Taxonomy" id="259542"/>
    <lineage>
        <taxon>Eukaryota</taxon>
        <taxon>Metazoa</taxon>
        <taxon>Spiralia</taxon>
        <taxon>Lophotrochozoa</taxon>
        <taxon>Mollusca</taxon>
        <taxon>Gastropoda</taxon>
        <taxon>Heterobranchia</taxon>
        <taxon>Euthyneura</taxon>
        <taxon>Panpulmonata</taxon>
        <taxon>Sacoglossa</taxon>
        <taxon>Placobranchoidea</taxon>
        <taxon>Plakobranchidae</taxon>
        <taxon>Plakobranchus</taxon>
    </lineage>
</organism>
<keyword evidence="3" id="KW-1185">Reference proteome</keyword>
<accession>A0AAV3Z3A6</accession>
<evidence type="ECO:0000313" key="3">
    <source>
        <dbReference type="Proteomes" id="UP000735302"/>
    </source>
</evidence>
<dbReference type="AlphaFoldDB" id="A0AAV3Z3A6"/>
<evidence type="ECO:0000256" key="1">
    <source>
        <dbReference type="SAM" id="MobiDB-lite"/>
    </source>
</evidence>
<feature type="compositionally biased region" description="Basic and acidic residues" evidence="1">
    <location>
        <begin position="222"/>
        <end position="284"/>
    </location>
</feature>
<name>A0AAV3Z3A6_9GAST</name>
<reference evidence="2 3" key="1">
    <citation type="journal article" date="2021" name="Elife">
        <title>Chloroplast acquisition without the gene transfer in kleptoplastic sea slugs, Plakobranchus ocellatus.</title>
        <authorList>
            <person name="Maeda T."/>
            <person name="Takahashi S."/>
            <person name="Yoshida T."/>
            <person name="Shimamura S."/>
            <person name="Takaki Y."/>
            <person name="Nagai Y."/>
            <person name="Toyoda A."/>
            <person name="Suzuki Y."/>
            <person name="Arimoto A."/>
            <person name="Ishii H."/>
            <person name="Satoh N."/>
            <person name="Nishiyama T."/>
            <person name="Hasebe M."/>
            <person name="Maruyama T."/>
            <person name="Minagawa J."/>
            <person name="Obokata J."/>
            <person name="Shigenobu S."/>
        </authorList>
    </citation>
    <scope>NUCLEOTIDE SEQUENCE [LARGE SCALE GENOMIC DNA]</scope>
</reference>
<feature type="compositionally biased region" description="Polar residues" evidence="1">
    <location>
        <begin position="82"/>
        <end position="97"/>
    </location>
</feature>
<dbReference type="EMBL" id="BLXT01001969">
    <property type="protein sequence ID" value="GFN89899.1"/>
    <property type="molecule type" value="Genomic_DNA"/>
</dbReference>
<dbReference type="Proteomes" id="UP000735302">
    <property type="component" value="Unassembled WGS sequence"/>
</dbReference>
<feature type="region of interest" description="Disordered" evidence="1">
    <location>
        <begin position="68"/>
        <end position="97"/>
    </location>
</feature>
<comment type="caution">
    <text evidence="2">The sequence shown here is derived from an EMBL/GenBank/DDBJ whole genome shotgun (WGS) entry which is preliminary data.</text>
</comment>
<protein>
    <submittedName>
        <fullName evidence="2">Uncharacterized protein</fullName>
    </submittedName>
</protein>
<feature type="region of interest" description="Disordered" evidence="1">
    <location>
        <begin position="222"/>
        <end position="301"/>
    </location>
</feature>
<gene>
    <name evidence="2" type="ORF">PoB_001640500</name>
</gene>
<sequence>MFYVFHSHNEYKAHRRNRTEQLYLRDLSAGLGREEKLYAKEYAFQRSSFHRHYARRFSTPLLPAPLAAPSRAATAPPPALVTSPNTGPGSGSQINGNSRTIISATYSNGSHSSNTRPESQPCPKASVFSASAGLRNATASSSSSTPLAARMLDGLKEVSVSTRFQRVQRKFSIASMTEHGCLTDKGNSLANDIQKARKHLFGKSSPGLGRSQHVKDVLAKIDAERSKRDSMSKVDEEQKEGEPVKEIEETEKHKNTKDDNSMKDLSPEDVAVDPKGDINTKCEDTDANGSMNKGSKASKPTNRENIIEKSETIQNIVSDPKLRMPFLKLRASLNFTKQKNSNEHCHVTIADPGPEEKNVILDDVAEEETEDDEALLQEDLIARQTSSIFNRVLSNTPYVEPLQMKIKEFLNEQSTFNRRFPKGQVTPVVQSDRHLELVNRERKKKEKEKEKEKKKKDMVFEVLTKLGITDEHIWFHYKQ</sequence>
<feature type="compositionally biased region" description="Polar residues" evidence="1">
    <location>
        <begin position="287"/>
        <end position="300"/>
    </location>
</feature>
<evidence type="ECO:0000313" key="2">
    <source>
        <dbReference type="EMBL" id="GFN89899.1"/>
    </source>
</evidence>
<proteinExistence type="predicted"/>